<protein>
    <submittedName>
        <fullName evidence="1">Uncharacterized protein</fullName>
    </submittedName>
</protein>
<keyword evidence="2" id="KW-1185">Reference proteome</keyword>
<evidence type="ECO:0000313" key="1">
    <source>
        <dbReference type="EMBL" id="GBP60821.1"/>
    </source>
</evidence>
<organism evidence="1 2">
    <name type="scientific">Eumeta variegata</name>
    <name type="common">Bagworm moth</name>
    <name type="synonym">Eumeta japonica</name>
    <dbReference type="NCBI Taxonomy" id="151549"/>
    <lineage>
        <taxon>Eukaryota</taxon>
        <taxon>Metazoa</taxon>
        <taxon>Ecdysozoa</taxon>
        <taxon>Arthropoda</taxon>
        <taxon>Hexapoda</taxon>
        <taxon>Insecta</taxon>
        <taxon>Pterygota</taxon>
        <taxon>Neoptera</taxon>
        <taxon>Endopterygota</taxon>
        <taxon>Lepidoptera</taxon>
        <taxon>Glossata</taxon>
        <taxon>Ditrysia</taxon>
        <taxon>Tineoidea</taxon>
        <taxon>Psychidae</taxon>
        <taxon>Oiketicinae</taxon>
        <taxon>Eumeta</taxon>
    </lineage>
</organism>
<accession>A0A4C1XAG6</accession>
<proteinExistence type="predicted"/>
<comment type="caution">
    <text evidence="1">The sequence shown here is derived from an EMBL/GenBank/DDBJ whole genome shotgun (WGS) entry which is preliminary data.</text>
</comment>
<dbReference type="EMBL" id="BGZK01000796">
    <property type="protein sequence ID" value="GBP60821.1"/>
    <property type="molecule type" value="Genomic_DNA"/>
</dbReference>
<gene>
    <name evidence="1" type="ORF">EVAR_85082_1</name>
</gene>
<name>A0A4C1XAG6_EUMVA</name>
<reference evidence="1 2" key="1">
    <citation type="journal article" date="2019" name="Commun. Biol.">
        <title>The bagworm genome reveals a unique fibroin gene that provides high tensile strength.</title>
        <authorList>
            <person name="Kono N."/>
            <person name="Nakamura H."/>
            <person name="Ohtoshi R."/>
            <person name="Tomita M."/>
            <person name="Numata K."/>
            <person name="Arakawa K."/>
        </authorList>
    </citation>
    <scope>NUCLEOTIDE SEQUENCE [LARGE SCALE GENOMIC DNA]</scope>
</reference>
<dbReference type="AlphaFoldDB" id="A0A4C1XAG6"/>
<sequence length="115" mass="12461">MQVFYKISSRRLQNAAGHYGVSTAFSVDTNASRAALNGRMRLVSVDKCGVSIKLLILVGVSKLKTGRGTESRASTGAEIENKTGVKIECRDGIRIESLIGIETQKIKELFVLGFV</sequence>
<evidence type="ECO:0000313" key="2">
    <source>
        <dbReference type="Proteomes" id="UP000299102"/>
    </source>
</evidence>
<dbReference type="Proteomes" id="UP000299102">
    <property type="component" value="Unassembled WGS sequence"/>
</dbReference>